<feature type="domain" description="RACo C-terminal" evidence="1">
    <location>
        <begin position="1"/>
        <end position="111"/>
    </location>
</feature>
<evidence type="ECO:0000259" key="1">
    <source>
        <dbReference type="Pfam" id="PF14574"/>
    </source>
</evidence>
<accession>X0XAK6</accession>
<dbReference type="Pfam" id="PF14574">
    <property type="entry name" value="RACo_C_ter"/>
    <property type="match status" value="1"/>
</dbReference>
<dbReference type="InterPro" id="IPR027980">
    <property type="entry name" value="RACo_C"/>
</dbReference>
<dbReference type="PANTHER" id="PTHR42895:SF1">
    <property type="entry name" value="IRON-SULFUR CLUSTER PROTEIN"/>
    <property type="match status" value="1"/>
</dbReference>
<protein>
    <recommendedName>
        <fullName evidence="1">RACo C-terminal domain-containing protein</fullName>
    </recommendedName>
</protein>
<feature type="non-terminal residue" evidence="2">
    <location>
        <position position="1"/>
    </location>
</feature>
<proteinExistence type="predicted"/>
<evidence type="ECO:0000313" key="2">
    <source>
        <dbReference type="EMBL" id="GAG40234.1"/>
    </source>
</evidence>
<reference evidence="2" key="1">
    <citation type="journal article" date="2014" name="Front. Microbiol.">
        <title>High frequency of phylogenetically diverse reductive dehalogenase-homologous genes in deep subseafloor sedimentary metagenomes.</title>
        <authorList>
            <person name="Kawai M."/>
            <person name="Futagami T."/>
            <person name="Toyoda A."/>
            <person name="Takaki Y."/>
            <person name="Nishi S."/>
            <person name="Hori S."/>
            <person name="Arai W."/>
            <person name="Tsubouchi T."/>
            <person name="Morono Y."/>
            <person name="Uchiyama I."/>
            <person name="Ito T."/>
            <person name="Fujiyama A."/>
            <person name="Inagaki F."/>
            <person name="Takami H."/>
        </authorList>
    </citation>
    <scope>NUCLEOTIDE SEQUENCE</scope>
    <source>
        <strain evidence="2">Expedition CK06-06</strain>
    </source>
</reference>
<organism evidence="2">
    <name type="scientific">marine sediment metagenome</name>
    <dbReference type="NCBI Taxonomy" id="412755"/>
    <lineage>
        <taxon>unclassified sequences</taxon>
        <taxon>metagenomes</taxon>
        <taxon>ecological metagenomes</taxon>
    </lineage>
</organism>
<name>X0XAK6_9ZZZZ</name>
<comment type="caution">
    <text evidence="2">The sequence shown here is derived from an EMBL/GenBank/DDBJ whole genome shotgun (WGS) entry which is preliminary data.</text>
</comment>
<dbReference type="InterPro" id="IPR052911">
    <property type="entry name" value="Corrinoid_activation_enz"/>
</dbReference>
<sequence length="113" mass="12598">IRQFQLAKAAIRTGQILLQIRTGVTNEQIDSILLAGAFGNYIRKQSAMRVGLLPDIPLERIHFIGNAASSGAEMILLNRNCRTTAAKLADKIEYIEIANEPKFNDVYTDCLMF</sequence>
<dbReference type="EMBL" id="BARS01047481">
    <property type="protein sequence ID" value="GAG40234.1"/>
    <property type="molecule type" value="Genomic_DNA"/>
</dbReference>
<gene>
    <name evidence="2" type="ORF">S01H1_71314</name>
</gene>
<dbReference type="AlphaFoldDB" id="X0XAK6"/>
<dbReference type="PANTHER" id="PTHR42895">
    <property type="entry name" value="IRON-SULFUR CLUSTER-BINDING PROTEIN-RELATED"/>
    <property type="match status" value="1"/>
</dbReference>